<sequence>MADVEGAKPVSVDRPDDSTGGLLTDRLVSWLLGAYLLFGYVLLVFWAGRDDWFSYGDWHLLAGPVTQDIWTPVEQHWSTLPALLYRGYFRVFGLEYFPFLATGVALHIGVVVLVWRVMVRARLRPWAAGLAAAPLVLFGPGYISLLFPVQIGQNLSLVFGLGQLRLADHDGKIGRRDWVGLGVGAAGLMSSGIMPLLV</sequence>
<proteinExistence type="predicted"/>
<feature type="transmembrane region" description="Helical" evidence="1">
    <location>
        <begin position="178"/>
        <end position="197"/>
    </location>
</feature>
<feature type="transmembrane region" description="Helical" evidence="1">
    <location>
        <begin position="96"/>
        <end position="115"/>
    </location>
</feature>
<dbReference type="AlphaFoldDB" id="X0TQ38"/>
<keyword evidence="1" id="KW-1133">Transmembrane helix</keyword>
<accession>X0TQ38</accession>
<feature type="non-terminal residue" evidence="2">
    <location>
        <position position="198"/>
    </location>
</feature>
<feature type="transmembrane region" description="Helical" evidence="1">
    <location>
        <begin position="27"/>
        <end position="48"/>
    </location>
</feature>
<name>X0TQ38_9ZZZZ</name>
<comment type="caution">
    <text evidence="2">The sequence shown here is derived from an EMBL/GenBank/DDBJ whole genome shotgun (WGS) entry which is preliminary data.</text>
</comment>
<protein>
    <recommendedName>
        <fullName evidence="3">Glycosyltransferase RgtA/B/C/D-like domain-containing protein</fullName>
    </recommendedName>
</protein>
<evidence type="ECO:0008006" key="3">
    <source>
        <dbReference type="Google" id="ProtNLM"/>
    </source>
</evidence>
<keyword evidence="1" id="KW-0472">Membrane</keyword>
<reference evidence="2" key="1">
    <citation type="journal article" date="2014" name="Front. Microbiol.">
        <title>High frequency of phylogenetically diverse reductive dehalogenase-homologous genes in deep subseafloor sedimentary metagenomes.</title>
        <authorList>
            <person name="Kawai M."/>
            <person name="Futagami T."/>
            <person name="Toyoda A."/>
            <person name="Takaki Y."/>
            <person name="Nishi S."/>
            <person name="Hori S."/>
            <person name="Arai W."/>
            <person name="Tsubouchi T."/>
            <person name="Morono Y."/>
            <person name="Uchiyama I."/>
            <person name="Ito T."/>
            <person name="Fujiyama A."/>
            <person name="Inagaki F."/>
            <person name="Takami H."/>
        </authorList>
    </citation>
    <scope>NUCLEOTIDE SEQUENCE</scope>
    <source>
        <strain evidence="2">Expedition CK06-06</strain>
    </source>
</reference>
<keyword evidence="1" id="KW-0812">Transmembrane</keyword>
<evidence type="ECO:0000313" key="2">
    <source>
        <dbReference type="EMBL" id="GAF90262.1"/>
    </source>
</evidence>
<dbReference type="EMBL" id="BARS01010146">
    <property type="protein sequence ID" value="GAF90262.1"/>
    <property type="molecule type" value="Genomic_DNA"/>
</dbReference>
<feature type="transmembrane region" description="Helical" evidence="1">
    <location>
        <begin position="127"/>
        <end position="147"/>
    </location>
</feature>
<gene>
    <name evidence="2" type="ORF">S01H1_18890</name>
</gene>
<evidence type="ECO:0000256" key="1">
    <source>
        <dbReference type="SAM" id="Phobius"/>
    </source>
</evidence>
<organism evidence="2">
    <name type="scientific">marine sediment metagenome</name>
    <dbReference type="NCBI Taxonomy" id="412755"/>
    <lineage>
        <taxon>unclassified sequences</taxon>
        <taxon>metagenomes</taxon>
        <taxon>ecological metagenomes</taxon>
    </lineage>
</organism>